<feature type="compositionally biased region" description="Low complexity" evidence="3">
    <location>
        <begin position="251"/>
        <end position="270"/>
    </location>
</feature>
<evidence type="ECO:0000256" key="2">
    <source>
        <dbReference type="ARBA" id="ARBA00023242"/>
    </source>
</evidence>
<comment type="subcellular location">
    <subcellularLocation>
        <location evidence="1">Nucleus</location>
    </subcellularLocation>
</comment>
<dbReference type="PANTHER" id="PTHR31001:SF76">
    <property type="entry name" value="ZN(2)-C6 FUNGAL-TYPE DOMAIN-CONTAINING PROTEIN"/>
    <property type="match status" value="1"/>
</dbReference>
<dbReference type="STRING" id="578459.A0A0P9EJY3"/>
<dbReference type="PROSITE" id="PS00463">
    <property type="entry name" value="ZN2_CY6_FUNGAL_1"/>
    <property type="match status" value="1"/>
</dbReference>
<dbReference type="PANTHER" id="PTHR31001">
    <property type="entry name" value="UNCHARACTERIZED TRANSCRIPTIONAL REGULATORY PROTEIN"/>
    <property type="match status" value="1"/>
</dbReference>
<dbReference type="GO" id="GO:0005634">
    <property type="term" value="C:nucleus"/>
    <property type="evidence" value="ECO:0007669"/>
    <property type="project" value="UniProtKB-SubCell"/>
</dbReference>
<evidence type="ECO:0000256" key="3">
    <source>
        <dbReference type="SAM" id="MobiDB-lite"/>
    </source>
</evidence>
<protein>
    <recommendedName>
        <fullName evidence="4">Zn(2)-C6 fungal-type domain-containing protein</fullName>
    </recommendedName>
</protein>
<dbReference type="OrthoDB" id="3364175at2759"/>
<dbReference type="InterPro" id="IPR050613">
    <property type="entry name" value="Sec_Metabolite_Reg"/>
</dbReference>
<keyword evidence="2" id="KW-0539">Nucleus</keyword>
<feature type="region of interest" description="Disordered" evidence="3">
    <location>
        <begin position="237"/>
        <end position="283"/>
    </location>
</feature>
<proteinExistence type="predicted"/>
<dbReference type="GO" id="GO:0008270">
    <property type="term" value="F:zinc ion binding"/>
    <property type="evidence" value="ECO:0007669"/>
    <property type="project" value="InterPro"/>
</dbReference>
<keyword evidence="6" id="KW-1185">Reference proteome</keyword>
<reference evidence="5 6" key="1">
    <citation type="journal article" date="2015" name="Front. Microbiol.">
        <title>Genome sequence of the plant growth promoting endophytic yeast Rhodotorula graminis WP1.</title>
        <authorList>
            <person name="Firrincieli A."/>
            <person name="Otillar R."/>
            <person name="Salamov A."/>
            <person name="Schmutz J."/>
            <person name="Khan Z."/>
            <person name="Redman R.S."/>
            <person name="Fleck N.D."/>
            <person name="Lindquist E."/>
            <person name="Grigoriev I.V."/>
            <person name="Doty S.L."/>
        </authorList>
    </citation>
    <scope>NUCLEOTIDE SEQUENCE [LARGE SCALE GENOMIC DNA]</scope>
    <source>
        <strain evidence="5 6">WP1</strain>
    </source>
</reference>
<organism evidence="5 6">
    <name type="scientific">Rhodotorula graminis (strain WP1)</name>
    <dbReference type="NCBI Taxonomy" id="578459"/>
    <lineage>
        <taxon>Eukaryota</taxon>
        <taxon>Fungi</taxon>
        <taxon>Dikarya</taxon>
        <taxon>Basidiomycota</taxon>
        <taxon>Pucciniomycotina</taxon>
        <taxon>Microbotryomycetes</taxon>
        <taxon>Sporidiobolales</taxon>
        <taxon>Sporidiobolaceae</taxon>
        <taxon>Rhodotorula</taxon>
    </lineage>
</organism>
<feature type="compositionally biased region" description="Low complexity" evidence="3">
    <location>
        <begin position="104"/>
        <end position="126"/>
    </location>
</feature>
<sequence length="841" mass="90383">MDQQHHQPSPARPLKRLEPDSAPSPPVGHDPLLDPIASTSSAHLAHHHHQHDAQGSSGPPSVKRKITRRRQVFSCRACTTRKIRCEREGGPGTPCKACEKRGESSSCDAGSAIASSSSSHPTPGSSNGLGGGGGGPLVGGGLGASGGGGGSVTGGGLCTDSCAEHRDDLERRVQALEASLALGGGHGQRPRSSRSAASANGFRYSASQPPYTDGPDSETEDAAMTLEDIAVNVRIGQPHQPRRTNGPAPPVASSSGPVASTSSAAPLPVAAAPPPPGGSRERASLLGPEISRRYRGVLADLYATLPSQAKMDWLVSSYVGSLSWFWVAHHAPTFLAEYDAFRTLLQEGKQFEVDPLWLAVLFLTLAHAANSLDYVPPGSDFTADELTTMVPDYFEAGRAALDCGDAMGVARLRSIQAVILLGPLALNSGDPGRVDVLLPYVAANVRVAQQLRLDKLGSDPTTMPPEDPALPSGKNTLRREVALRLFHALLHLDQVIFRHSPVLPLHLVSCSMPGNYDDKDLRSDAIVPPQPPSVRTIACYETLRFRVGMVQRAFHETVILDPSYEYSTVLKNDTELRNLIAEYDLERPKPNEPTTLFWARIFSLQNVNIRLIRFHRPFMSRGYREPAFRPSTDAALAAARIVLETQKELDRTSAPLVKDCYQLNHVQVAVVVLFLDIWTHHDPERQVPTADYRLVSDSTLAFHRALGSVRPRVRTVARQSLLVIQCLFEALHARTPNGRKEPFGQLLKRVSVAVTEAERRVAAQAGAPGAQTADGTFAYAHQVALPAPDPSTGDGRSLLVDAPYYAAQSAGTPGFAGSPNEVHFGDVGSAWGFDWMSLPEL</sequence>
<feature type="region of interest" description="Disordered" evidence="3">
    <location>
        <begin position="1"/>
        <end position="69"/>
    </location>
</feature>
<dbReference type="GeneID" id="28978640"/>
<dbReference type="CDD" id="cd12148">
    <property type="entry name" value="fungal_TF_MHR"/>
    <property type="match status" value="1"/>
</dbReference>
<dbReference type="RefSeq" id="XP_018268019.1">
    <property type="nucleotide sequence ID" value="XM_018418192.1"/>
</dbReference>
<accession>A0A0P9EJY3</accession>
<evidence type="ECO:0000256" key="1">
    <source>
        <dbReference type="ARBA" id="ARBA00004123"/>
    </source>
</evidence>
<evidence type="ECO:0000259" key="4">
    <source>
        <dbReference type="PROSITE" id="PS50048"/>
    </source>
</evidence>
<dbReference type="AlphaFoldDB" id="A0A0P9EJY3"/>
<gene>
    <name evidence="5" type="ORF">RHOBADRAFT_56113</name>
</gene>
<dbReference type="GO" id="GO:0000981">
    <property type="term" value="F:DNA-binding transcription factor activity, RNA polymerase II-specific"/>
    <property type="evidence" value="ECO:0007669"/>
    <property type="project" value="InterPro"/>
</dbReference>
<dbReference type="PROSITE" id="PS50048">
    <property type="entry name" value="ZN2_CY6_FUNGAL_2"/>
    <property type="match status" value="1"/>
</dbReference>
<dbReference type="CDD" id="cd00067">
    <property type="entry name" value="GAL4"/>
    <property type="match status" value="1"/>
</dbReference>
<feature type="compositionally biased region" description="Gly residues" evidence="3">
    <location>
        <begin position="127"/>
        <end position="157"/>
    </location>
</feature>
<feature type="region of interest" description="Disordered" evidence="3">
    <location>
        <begin position="180"/>
        <end position="219"/>
    </location>
</feature>
<dbReference type="InterPro" id="IPR001138">
    <property type="entry name" value="Zn2Cys6_DnaBD"/>
</dbReference>
<evidence type="ECO:0000313" key="6">
    <source>
        <dbReference type="Proteomes" id="UP000053890"/>
    </source>
</evidence>
<dbReference type="Proteomes" id="UP000053890">
    <property type="component" value="Unassembled WGS sequence"/>
</dbReference>
<name>A0A0P9EJY3_RHOGW</name>
<feature type="domain" description="Zn(2)-C6 fungal-type" evidence="4">
    <location>
        <begin position="74"/>
        <end position="107"/>
    </location>
</feature>
<feature type="region of interest" description="Disordered" evidence="3">
    <location>
        <begin position="85"/>
        <end position="162"/>
    </location>
</feature>
<dbReference type="EMBL" id="KQ474089">
    <property type="protein sequence ID" value="KPV71970.1"/>
    <property type="molecule type" value="Genomic_DNA"/>
</dbReference>
<evidence type="ECO:0000313" key="5">
    <source>
        <dbReference type="EMBL" id="KPV71970.1"/>
    </source>
</evidence>